<keyword evidence="3" id="KW-1185">Reference proteome</keyword>
<protein>
    <submittedName>
        <fullName evidence="2">Uncharacterized protein</fullName>
    </submittedName>
</protein>
<accession>A0A4C1SYK1</accession>
<feature type="transmembrane region" description="Helical" evidence="1">
    <location>
        <begin position="50"/>
        <end position="66"/>
    </location>
</feature>
<evidence type="ECO:0000313" key="3">
    <source>
        <dbReference type="Proteomes" id="UP000299102"/>
    </source>
</evidence>
<keyword evidence="1" id="KW-0812">Transmembrane</keyword>
<keyword evidence="1" id="KW-0472">Membrane</keyword>
<dbReference type="AlphaFoldDB" id="A0A4C1SYK1"/>
<reference evidence="2 3" key="1">
    <citation type="journal article" date="2019" name="Commun. Biol.">
        <title>The bagworm genome reveals a unique fibroin gene that provides high tensile strength.</title>
        <authorList>
            <person name="Kono N."/>
            <person name="Nakamura H."/>
            <person name="Ohtoshi R."/>
            <person name="Tomita M."/>
            <person name="Numata K."/>
            <person name="Arakawa K."/>
        </authorList>
    </citation>
    <scope>NUCLEOTIDE SEQUENCE [LARGE SCALE GENOMIC DNA]</scope>
</reference>
<gene>
    <name evidence="2" type="ORF">EVAR_100869_1</name>
</gene>
<evidence type="ECO:0000256" key="1">
    <source>
        <dbReference type="SAM" id="Phobius"/>
    </source>
</evidence>
<feature type="transmembrane region" description="Helical" evidence="1">
    <location>
        <begin position="12"/>
        <end position="30"/>
    </location>
</feature>
<dbReference type="EMBL" id="BGZK01004121">
    <property type="protein sequence ID" value="GBP07005.1"/>
    <property type="molecule type" value="Genomic_DNA"/>
</dbReference>
<name>A0A4C1SYK1_EUMVA</name>
<comment type="caution">
    <text evidence="2">The sequence shown here is derived from an EMBL/GenBank/DDBJ whole genome shotgun (WGS) entry which is preliminary data.</text>
</comment>
<evidence type="ECO:0000313" key="2">
    <source>
        <dbReference type="EMBL" id="GBP07005.1"/>
    </source>
</evidence>
<organism evidence="2 3">
    <name type="scientific">Eumeta variegata</name>
    <name type="common">Bagworm moth</name>
    <name type="synonym">Eumeta japonica</name>
    <dbReference type="NCBI Taxonomy" id="151549"/>
    <lineage>
        <taxon>Eukaryota</taxon>
        <taxon>Metazoa</taxon>
        <taxon>Ecdysozoa</taxon>
        <taxon>Arthropoda</taxon>
        <taxon>Hexapoda</taxon>
        <taxon>Insecta</taxon>
        <taxon>Pterygota</taxon>
        <taxon>Neoptera</taxon>
        <taxon>Endopterygota</taxon>
        <taxon>Lepidoptera</taxon>
        <taxon>Glossata</taxon>
        <taxon>Ditrysia</taxon>
        <taxon>Tineoidea</taxon>
        <taxon>Psychidae</taxon>
        <taxon>Oiketicinae</taxon>
        <taxon>Eumeta</taxon>
    </lineage>
</organism>
<sequence length="92" mass="10725">MSSVTHKDRHSSLASFVMQLLIWCFCHNLSVISEKRLKTQRLEKRVDVRFHFAAIYLFFGLLRLIAARARRARRSAVTLPEPITRPLVFNAN</sequence>
<proteinExistence type="predicted"/>
<dbReference type="Proteomes" id="UP000299102">
    <property type="component" value="Unassembled WGS sequence"/>
</dbReference>
<keyword evidence="1" id="KW-1133">Transmembrane helix</keyword>